<evidence type="ECO:0008006" key="3">
    <source>
        <dbReference type="Google" id="ProtNLM"/>
    </source>
</evidence>
<keyword evidence="2" id="KW-1185">Reference proteome</keyword>
<gene>
    <name evidence="1" type="ORF">SAMN05216259_105112</name>
</gene>
<organism evidence="1 2">
    <name type="scientific">Actinacidiphila guanduensis</name>
    <dbReference type="NCBI Taxonomy" id="310781"/>
    <lineage>
        <taxon>Bacteria</taxon>
        <taxon>Bacillati</taxon>
        <taxon>Actinomycetota</taxon>
        <taxon>Actinomycetes</taxon>
        <taxon>Kitasatosporales</taxon>
        <taxon>Streptomycetaceae</taxon>
        <taxon>Actinacidiphila</taxon>
    </lineage>
</organism>
<evidence type="ECO:0000313" key="2">
    <source>
        <dbReference type="Proteomes" id="UP000199341"/>
    </source>
</evidence>
<dbReference type="Proteomes" id="UP000199341">
    <property type="component" value="Unassembled WGS sequence"/>
</dbReference>
<dbReference type="EMBL" id="FNIE01000005">
    <property type="protein sequence ID" value="SDN66396.1"/>
    <property type="molecule type" value="Genomic_DNA"/>
</dbReference>
<dbReference type="AlphaFoldDB" id="A0A1H0D8W6"/>
<name>A0A1H0D8W6_9ACTN</name>
<dbReference type="STRING" id="310781.SAMN05216259_105112"/>
<sequence length="53" mass="6068">MTAPNSAPRLVEESHPKVRATYERWGYRTVGRLHPAPDAPHYQAMVLPLHQHP</sequence>
<dbReference type="RefSeq" id="WP_176930242.1">
    <property type="nucleotide sequence ID" value="NZ_FNIE01000005.1"/>
</dbReference>
<reference evidence="1 2" key="1">
    <citation type="submission" date="2016-10" db="EMBL/GenBank/DDBJ databases">
        <authorList>
            <person name="de Groot N.N."/>
        </authorList>
    </citation>
    <scope>NUCLEOTIDE SEQUENCE [LARGE SCALE GENOMIC DNA]</scope>
    <source>
        <strain evidence="1 2">CGMCC 4.2022</strain>
    </source>
</reference>
<proteinExistence type="predicted"/>
<accession>A0A1H0D8W6</accession>
<protein>
    <recommendedName>
        <fullName evidence="3">Acetyltransferase</fullName>
    </recommendedName>
</protein>
<evidence type="ECO:0000313" key="1">
    <source>
        <dbReference type="EMBL" id="SDN66396.1"/>
    </source>
</evidence>